<reference evidence="2 3" key="1">
    <citation type="submission" date="2019-06" db="EMBL/GenBank/DDBJ databases">
        <title>Lysobacter alkalisoli sp. nov. isolated from saline-alkali soil.</title>
        <authorList>
            <person name="Sun J.-Q."/>
            <person name="Xu L."/>
        </authorList>
    </citation>
    <scope>NUCLEOTIDE SEQUENCE [LARGE SCALE GENOMIC DNA]</scope>
    <source>
        <strain evidence="2 3">SJ-36</strain>
    </source>
</reference>
<gene>
    <name evidence="2" type="ORF">FKV23_08035</name>
</gene>
<dbReference type="EMBL" id="CP041242">
    <property type="protein sequence ID" value="QDH70053.1"/>
    <property type="molecule type" value="Genomic_DNA"/>
</dbReference>
<evidence type="ECO:0000256" key="1">
    <source>
        <dbReference type="SAM" id="Phobius"/>
    </source>
</evidence>
<keyword evidence="1" id="KW-1133">Transmembrane helix</keyword>
<keyword evidence="1" id="KW-0472">Membrane</keyword>
<dbReference type="KEGG" id="lyj:FKV23_08035"/>
<proteinExistence type="predicted"/>
<evidence type="ECO:0000313" key="2">
    <source>
        <dbReference type="EMBL" id="QDH70053.1"/>
    </source>
</evidence>
<keyword evidence="1" id="KW-0812">Transmembrane</keyword>
<protein>
    <submittedName>
        <fullName evidence="2">Uncharacterized protein</fullName>
    </submittedName>
</protein>
<name>A0A514BRN6_9GAMM</name>
<keyword evidence="3" id="KW-1185">Reference proteome</keyword>
<dbReference type="AlphaFoldDB" id="A0A514BRN6"/>
<sequence>MMRARVGIFEAPRPAGRSRGINLVRLLSCFVAIPIIVTACDDARELKKANKEMETCVMSLGLKNRIIEKGIHSKDEVEAVLSRYRYDADRACFAQRWSFPEGVYASVTTSNWMSGESLRVSFMRFDPALSMQTRDSVLIRPVGGHLEFSSIYELAFQERAGEKIAVIGDGVDVYQSKLSNASTWVHIAVERELYATAVFEKGEVLNFASAKGLAQVGADFKPGYEIRYKIPAKHAPFIREINSSIKESIESFMLPKE</sequence>
<dbReference type="Proteomes" id="UP000317199">
    <property type="component" value="Chromosome"/>
</dbReference>
<dbReference type="RefSeq" id="WP_141623390.1">
    <property type="nucleotide sequence ID" value="NZ_CP041242.1"/>
</dbReference>
<evidence type="ECO:0000313" key="3">
    <source>
        <dbReference type="Proteomes" id="UP000317199"/>
    </source>
</evidence>
<feature type="transmembrane region" description="Helical" evidence="1">
    <location>
        <begin position="21"/>
        <end position="39"/>
    </location>
</feature>
<accession>A0A514BRN6</accession>
<organism evidence="2 3">
    <name type="scientific">Marilutibacter alkalisoli</name>
    <dbReference type="NCBI Taxonomy" id="2591633"/>
    <lineage>
        <taxon>Bacteria</taxon>
        <taxon>Pseudomonadati</taxon>
        <taxon>Pseudomonadota</taxon>
        <taxon>Gammaproteobacteria</taxon>
        <taxon>Lysobacterales</taxon>
        <taxon>Lysobacteraceae</taxon>
        <taxon>Marilutibacter</taxon>
    </lineage>
</organism>